<name>A0A8S4H8W9_PLAVI</name>
<evidence type="ECO:0000256" key="1">
    <source>
        <dbReference type="SAM" id="MobiDB-lite"/>
    </source>
</evidence>
<sequence>MGGVNRWANGKSAKWDDDQKRKLATRQFYLHMFRREKQTNRESGNLESGNLERGKLERVSRVTPRKRMQKGERITLHNMLICLDELDFYDVLGVSDWLHSLDLPDSLVFISASDWRNLLGSLPLLKRLLPLLTVS</sequence>
<evidence type="ECO:0000313" key="3">
    <source>
        <dbReference type="Proteomes" id="UP000779233"/>
    </source>
</evidence>
<evidence type="ECO:0000313" key="2">
    <source>
        <dbReference type="EMBL" id="CAG9475045.1"/>
    </source>
</evidence>
<reference evidence="2" key="1">
    <citation type="submission" date="2021-09" db="EMBL/GenBank/DDBJ databases">
        <authorList>
            <consortium name="Pathogen Informatics"/>
        </authorList>
    </citation>
    <scope>NUCLEOTIDE SEQUENCE</scope>
    <source>
        <strain evidence="2">PvW1</strain>
    </source>
</reference>
<dbReference type="AlphaFoldDB" id="A0A8S4H8W9"/>
<organism evidence="2 3">
    <name type="scientific">Plasmodium vivax</name>
    <name type="common">malaria parasite P. vivax</name>
    <dbReference type="NCBI Taxonomy" id="5855"/>
    <lineage>
        <taxon>Eukaryota</taxon>
        <taxon>Sar</taxon>
        <taxon>Alveolata</taxon>
        <taxon>Apicomplexa</taxon>
        <taxon>Aconoidasida</taxon>
        <taxon>Haemosporida</taxon>
        <taxon>Plasmodiidae</taxon>
        <taxon>Plasmodium</taxon>
        <taxon>Plasmodium (Plasmodium)</taxon>
    </lineage>
</organism>
<comment type="caution">
    <text evidence="2">The sequence shown here is derived from an EMBL/GenBank/DDBJ whole genome shotgun (WGS) entry which is preliminary data.</text>
</comment>
<accession>A0A8S4H8W9</accession>
<feature type="region of interest" description="Disordered" evidence="1">
    <location>
        <begin position="35"/>
        <end position="64"/>
    </location>
</feature>
<feature type="compositionally biased region" description="Basic and acidic residues" evidence="1">
    <location>
        <begin position="50"/>
        <end position="60"/>
    </location>
</feature>
<proteinExistence type="predicted"/>
<dbReference type="EMBL" id="CAJZCX010000005">
    <property type="protein sequence ID" value="CAG9475045.1"/>
    <property type="molecule type" value="Genomic_DNA"/>
</dbReference>
<dbReference type="Proteomes" id="UP000779233">
    <property type="component" value="Unassembled WGS sequence"/>
</dbReference>
<gene>
    <name evidence="2" type="ORF">PVW1_100050000</name>
</gene>
<protein>
    <submittedName>
        <fullName evidence="2">(malaria parasite P. vivax) hypothetical protein</fullName>
    </submittedName>
</protein>